<dbReference type="EMBL" id="JACIGE010000005">
    <property type="protein sequence ID" value="MBB4247267.1"/>
    <property type="molecule type" value="Genomic_DNA"/>
</dbReference>
<reference evidence="1 2" key="1">
    <citation type="submission" date="2020-08" db="EMBL/GenBank/DDBJ databases">
        <title>Genome sequencing of Purple Non-Sulfur Bacteria from various extreme environments.</title>
        <authorList>
            <person name="Mayer M."/>
        </authorList>
    </citation>
    <scope>NUCLEOTIDE SEQUENCE [LARGE SCALE GENOMIC DNA]</scope>
    <source>
        <strain evidence="1 2">2761</strain>
    </source>
</reference>
<sequence length="55" mass="6213">MTPLLALGLTLLSVGWLLGMAWATHATAYFQITGWRRLLYIVFWPALVIDLLQVP</sequence>
<comment type="caution">
    <text evidence="1">The sequence shown here is derived from an EMBL/GenBank/DDBJ whole genome shotgun (WGS) entry which is preliminary data.</text>
</comment>
<dbReference type="Proteomes" id="UP000587070">
    <property type="component" value="Unassembled WGS sequence"/>
</dbReference>
<accession>A0A840FYS1</accession>
<evidence type="ECO:0000313" key="1">
    <source>
        <dbReference type="EMBL" id="MBB4247267.1"/>
    </source>
</evidence>
<gene>
    <name evidence="1" type="ORF">GGD90_001638</name>
</gene>
<proteinExistence type="predicted"/>
<keyword evidence="2" id="KW-1185">Reference proteome</keyword>
<dbReference type="AlphaFoldDB" id="A0A840FYS1"/>
<name>A0A840FYS1_RHOTE</name>
<protein>
    <submittedName>
        <fullName evidence="1">Uncharacterized protein</fullName>
    </submittedName>
</protein>
<dbReference type="RefSeq" id="WP_153116041.1">
    <property type="nucleotide sequence ID" value="NZ_JACIGE010000005.1"/>
</dbReference>
<evidence type="ECO:0000313" key="2">
    <source>
        <dbReference type="Proteomes" id="UP000587070"/>
    </source>
</evidence>
<organism evidence="1 2">
    <name type="scientific">Rhodocyclus tenuis</name>
    <name type="common">Rhodospirillum tenue</name>
    <dbReference type="NCBI Taxonomy" id="1066"/>
    <lineage>
        <taxon>Bacteria</taxon>
        <taxon>Pseudomonadati</taxon>
        <taxon>Pseudomonadota</taxon>
        <taxon>Betaproteobacteria</taxon>
        <taxon>Rhodocyclales</taxon>
        <taxon>Rhodocyclaceae</taxon>
        <taxon>Rhodocyclus</taxon>
    </lineage>
</organism>